<dbReference type="Pfam" id="PF10821">
    <property type="entry name" value="DUF2567"/>
    <property type="match status" value="1"/>
</dbReference>
<name>A0A1E8PZA5_9MYCO</name>
<keyword evidence="4" id="KW-1185">Reference proteome</keyword>
<evidence type="ECO:0000313" key="4">
    <source>
        <dbReference type="Proteomes" id="UP000178953"/>
    </source>
</evidence>
<dbReference type="EMBL" id="MCHX01000065">
    <property type="protein sequence ID" value="OFJ51491.1"/>
    <property type="molecule type" value="Genomic_DNA"/>
</dbReference>
<feature type="transmembrane region" description="Helical" evidence="2">
    <location>
        <begin position="100"/>
        <end position="122"/>
    </location>
</feature>
<proteinExistence type="predicted"/>
<feature type="region of interest" description="Disordered" evidence="1">
    <location>
        <begin position="190"/>
        <end position="223"/>
    </location>
</feature>
<dbReference type="Proteomes" id="UP000178953">
    <property type="component" value="Unassembled WGS sequence"/>
</dbReference>
<evidence type="ECO:0008006" key="5">
    <source>
        <dbReference type="Google" id="ProtNLM"/>
    </source>
</evidence>
<feature type="transmembrane region" description="Helical" evidence="2">
    <location>
        <begin position="66"/>
        <end position="88"/>
    </location>
</feature>
<dbReference type="RefSeq" id="WP_070355316.1">
    <property type="nucleotide sequence ID" value="NZ_CP043474.1"/>
</dbReference>
<reference evidence="3 4" key="1">
    <citation type="submission" date="2016-09" db="EMBL/GenBank/DDBJ databases">
        <title>genome sequence of Mycobacterium sp. 739 SCH.</title>
        <authorList>
            <person name="Greninger A.L."/>
            <person name="Qin X."/>
            <person name="Jerome K."/>
            <person name="Vora S."/>
            <person name="Quinn K."/>
        </authorList>
    </citation>
    <scope>NUCLEOTIDE SEQUENCE [LARGE SCALE GENOMIC DNA]</scope>
    <source>
        <strain evidence="3 4">SCH</strain>
    </source>
</reference>
<feature type="transmembrane region" description="Helical" evidence="2">
    <location>
        <begin position="160"/>
        <end position="180"/>
    </location>
</feature>
<evidence type="ECO:0000256" key="2">
    <source>
        <dbReference type="SAM" id="Phobius"/>
    </source>
</evidence>
<dbReference type="InterPro" id="IPR021213">
    <property type="entry name" value="DUF2567"/>
</dbReference>
<organism evidence="3 4">
    <name type="scientific">Mycolicibacterium grossiae</name>
    <dbReference type="NCBI Taxonomy" id="1552759"/>
    <lineage>
        <taxon>Bacteria</taxon>
        <taxon>Bacillati</taxon>
        <taxon>Actinomycetota</taxon>
        <taxon>Actinomycetes</taxon>
        <taxon>Mycobacteriales</taxon>
        <taxon>Mycobacteriaceae</taxon>
        <taxon>Mycolicibacterium</taxon>
    </lineage>
</organism>
<keyword evidence="2" id="KW-0472">Membrane</keyword>
<dbReference type="AlphaFoldDB" id="A0A1E8PZA5"/>
<gene>
    <name evidence="3" type="ORF">BEL07_22530</name>
</gene>
<accession>A0A1E8PZA5</accession>
<sequence length="223" mass="22534">MTGAPAGPPRVSRRRAVVTVVLGLIAAGALAGAAWAWLAPPIAAVIGLTRGGERVHGYVGDAADHLFLGAFLLPGLVSVVAVVATAVVWRWRAHRGPAMVGALTVGALAGTAVAAGVGAALARWRWGAVDLASAPVTPESRVYYFFEAPSVFFGHAPLQIAVSIVFPAGIAALAYALCALSTPRDDLGAWPPVDTPAWPAPEFSGPAATAGDVPPADPGSPSR</sequence>
<evidence type="ECO:0000256" key="1">
    <source>
        <dbReference type="SAM" id="MobiDB-lite"/>
    </source>
</evidence>
<keyword evidence="2" id="KW-1133">Transmembrane helix</keyword>
<dbReference type="OrthoDB" id="4761780at2"/>
<protein>
    <recommendedName>
        <fullName evidence="5">DUF2567 domain-containing protein</fullName>
    </recommendedName>
</protein>
<evidence type="ECO:0000313" key="3">
    <source>
        <dbReference type="EMBL" id="OFJ51491.1"/>
    </source>
</evidence>
<feature type="transmembrane region" description="Helical" evidence="2">
    <location>
        <begin position="16"/>
        <end position="38"/>
    </location>
</feature>
<keyword evidence="2" id="KW-0812">Transmembrane</keyword>
<comment type="caution">
    <text evidence="3">The sequence shown here is derived from an EMBL/GenBank/DDBJ whole genome shotgun (WGS) entry which is preliminary data.</text>
</comment>